<dbReference type="EMBL" id="BNJF01000005">
    <property type="protein sequence ID" value="GHO49560.1"/>
    <property type="molecule type" value="Genomic_DNA"/>
</dbReference>
<gene>
    <name evidence="2" type="ORF">KSX_77230</name>
</gene>
<organism evidence="2 3">
    <name type="scientific">Ktedonospora formicarum</name>
    <dbReference type="NCBI Taxonomy" id="2778364"/>
    <lineage>
        <taxon>Bacteria</taxon>
        <taxon>Bacillati</taxon>
        <taxon>Chloroflexota</taxon>
        <taxon>Ktedonobacteria</taxon>
        <taxon>Ktedonobacterales</taxon>
        <taxon>Ktedonobacteraceae</taxon>
        <taxon>Ktedonospora</taxon>
    </lineage>
</organism>
<dbReference type="RefSeq" id="WP_220198671.1">
    <property type="nucleotide sequence ID" value="NZ_BNJF01000005.1"/>
</dbReference>
<dbReference type="GO" id="GO:0016747">
    <property type="term" value="F:acyltransferase activity, transferring groups other than amino-acyl groups"/>
    <property type="evidence" value="ECO:0007669"/>
    <property type="project" value="InterPro"/>
</dbReference>
<reference evidence="2" key="1">
    <citation type="submission" date="2020-10" db="EMBL/GenBank/DDBJ databases">
        <title>Taxonomic study of unclassified bacteria belonging to the class Ktedonobacteria.</title>
        <authorList>
            <person name="Yabe S."/>
            <person name="Wang C.M."/>
            <person name="Zheng Y."/>
            <person name="Sakai Y."/>
            <person name="Cavaletti L."/>
            <person name="Monciardini P."/>
            <person name="Donadio S."/>
        </authorList>
    </citation>
    <scope>NUCLEOTIDE SEQUENCE</scope>
    <source>
        <strain evidence="2">SOSP1-1</strain>
    </source>
</reference>
<dbReference type="Gene3D" id="3.40.630.30">
    <property type="match status" value="1"/>
</dbReference>
<dbReference type="CDD" id="cd04301">
    <property type="entry name" value="NAT_SF"/>
    <property type="match status" value="1"/>
</dbReference>
<evidence type="ECO:0000259" key="1">
    <source>
        <dbReference type="PROSITE" id="PS51186"/>
    </source>
</evidence>
<evidence type="ECO:0000313" key="2">
    <source>
        <dbReference type="EMBL" id="GHO49560.1"/>
    </source>
</evidence>
<dbReference type="Proteomes" id="UP000612362">
    <property type="component" value="Unassembled WGS sequence"/>
</dbReference>
<proteinExistence type="predicted"/>
<accession>A0A8J3IA26</accession>
<sequence>MRTRQESTIFRNQAGYISTWWRGDPLPTLSSTPDLYIERSENVEALAHVMECPREEVSNLLRKGHEAYIARIGAQPVAVGWSARREAGFGGGLVTFRIPEGNRYLYDFVTLPAWRGRGIYPHLLQYILKAESSTNERFWIVYQFTNTASKRGIEKAGFRLASNVCFLDDGSLGLVPPPDAFERARACARLVGLPLIAGFTKDQD</sequence>
<keyword evidence="3" id="KW-1185">Reference proteome</keyword>
<evidence type="ECO:0000313" key="3">
    <source>
        <dbReference type="Proteomes" id="UP000612362"/>
    </source>
</evidence>
<dbReference type="AlphaFoldDB" id="A0A8J3IA26"/>
<name>A0A8J3IA26_9CHLR</name>
<dbReference type="InterPro" id="IPR000182">
    <property type="entry name" value="GNAT_dom"/>
</dbReference>
<dbReference type="Pfam" id="PF00583">
    <property type="entry name" value="Acetyltransf_1"/>
    <property type="match status" value="1"/>
</dbReference>
<comment type="caution">
    <text evidence="2">The sequence shown here is derived from an EMBL/GenBank/DDBJ whole genome shotgun (WGS) entry which is preliminary data.</text>
</comment>
<dbReference type="InterPro" id="IPR016181">
    <property type="entry name" value="Acyl_CoA_acyltransferase"/>
</dbReference>
<protein>
    <recommendedName>
        <fullName evidence="1">N-acetyltransferase domain-containing protein</fullName>
    </recommendedName>
</protein>
<dbReference type="PROSITE" id="PS51186">
    <property type="entry name" value="GNAT"/>
    <property type="match status" value="1"/>
</dbReference>
<dbReference type="SUPFAM" id="SSF55729">
    <property type="entry name" value="Acyl-CoA N-acyltransferases (Nat)"/>
    <property type="match status" value="1"/>
</dbReference>
<feature type="domain" description="N-acetyltransferase" evidence="1">
    <location>
        <begin position="36"/>
        <end position="179"/>
    </location>
</feature>